<dbReference type="GO" id="GO:0004601">
    <property type="term" value="F:peroxidase activity"/>
    <property type="evidence" value="ECO:0007669"/>
    <property type="project" value="UniProtKB-KW"/>
</dbReference>
<proteinExistence type="predicted"/>
<dbReference type="OrthoDB" id="1257571at2"/>
<dbReference type="Gene3D" id="1.20.1290.10">
    <property type="entry name" value="AhpD-like"/>
    <property type="match status" value="1"/>
</dbReference>
<keyword evidence="3" id="KW-1185">Reference proteome</keyword>
<reference evidence="1 3" key="1">
    <citation type="submission" date="2014-11" db="EMBL/GenBank/DDBJ databases">
        <title>Genome sequence and analysis of novel Kurthia sp.</title>
        <authorList>
            <person name="Lawson J.N."/>
            <person name="Gonzalez J.E."/>
            <person name="Rinauldi L."/>
            <person name="Xuan Z."/>
            <person name="Firman A."/>
            <person name="Shaddox L."/>
            <person name="Trudeau A."/>
            <person name="Shah S."/>
            <person name="Reiman D."/>
        </authorList>
    </citation>
    <scope>NUCLEOTIDE SEQUENCE [LARGE SCALE GENOMIC DNA]</scope>
    <source>
        <strain evidence="1 3">3B1D</strain>
    </source>
</reference>
<evidence type="ECO:0000313" key="2">
    <source>
        <dbReference type="EMBL" id="RUS50215.1"/>
    </source>
</evidence>
<protein>
    <submittedName>
        <fullName evidence="1">Alkylhydroperoxidase</fullName>
    </submittedName>
</protein>
<evidence type="ECO:0000313" key="1">
    <source>
        <dbReference type="EMBL" id="RUS49606.1"/>
    </source>
</evidence>
<dbReference type="EMBL" id="JTFC01000162">
    <property type="protein sequence ID" value="RUS50215.1"/>
    <property type="molecule type" value="Genomic_DNA"/>
</dbReference>
<dbReference type="RefSeq" id="WP_035945049.1">
    <property type="nucleotide sequence ID" value="NZ_JTFC01000162.1"/>
</dbReference>
<dbReference type="AlphaFoldDB" id="A0A433RNJ9"/>
<keyword evidence="1" id="KW-0560">Oxidoreductase</keyword>
<organism evidence="1 3">
    <name type="scientific">Candidatus Kurthia intestinigallinarum</name>
    <dbReference type="NCBI Taxonomy" id="1562256"/>
    <lineage>
        <taxon>Bacteria</taxon>
        <taxon>Bacillati</taxon>
        <taxon>Bacillota</taxon>
        <taxon>Bacilli</taxon>
        <taxon>Bacillales</taxon>
        <taxon>Caryophanaceae</taxon>
        <taxon>Kurthia</taxon>
    </lineage>
</organism>
<accession>A0A433RNJ9</accession>
<comment type="caution">
    <text evidence="1">The sequence shown here is derived from an EMBL/GenBank/DDBJ whole genome shotgun (WGS) entry which is preliminary data.</text>
</comment>
<dbReference type="SUPFAM" id="SSF69118">
    <property type="entry name" value="AhpD-like"/>
    <property type="match status" value="1"/>
</dbReference>
<dbReference type="Proteomes" id="UP000288623">
    <property type="component" value="Unassembled WGS sequence"/>
</dbReference>
<sequence>MTPFQQLLSFDLTVQSLWGKMSEVLEKDNHLSADLKEEVRKTLAQENGCLYCKAKGKPNPRLYDEKMAVCTGYAEAFLKSKGQTPLAVTEVLNDYLTKEEKDELLAFICFITASQYLGALHQLQPIISK</sequence>
<evidence type="ECO:0000313" key="3">
    <source>
        <dbReference type="Proteomes" id="UP000288623"/>
    </source>
</evidence>
<dbReference type="InterPro" id="IPR029032">
    <property type="entry name" value="AhpD-like"/>
</dbReference>
<name>A0A433RNJ9_9BACL</name>
<dbReference type="EMBL" id="JTFC01000207">
    <property type="protein sequence ID" value="RUS49606.1"/>
    <property type="molecule type" value="Genomic_DNA"/>
</dbReference>
<keyword evidence="1" id="KW-0575">Peroxidase</keyword>
<gene>
    <name evidence="2" type="ORF">QI30_19440</name>
    <name evidence="1" type="ORF">QI30_19900</name>
</gene>